<dbReference type="Proteomes" id="UP000276133">
    <property type="component" value="Unassembled WGS sequence"/>
</dbReference>
<keyword evidence="2" id="KW-1185">Reference proteome</keyword>
<proteinExistence type="predicted"/>
<dbReference type="EMBL" id="REGN01000785">
    <property type="protein sequence ID" value="RNA39133.1"/>
    <property type="molecule type" value="Genomic_DNA"/>
</dbReference>
<name>A0A3M7STL6_BRAPC</name>
<gene>
    <name evidence="1" type="ORF">BpHYR1_040679</name>
</gene>
<comment type="caution">
    <text evidence="1">The sequence shown here is derived from an EMBL/GenBank/DDBJ whole genome shotgun (WGS) entry which is preliminary data.</text>
</comment>
<organism evidence="1 2">
    <name type="scientific">Brachionus plicatilis</name>
    <name type="common">Marine rotifer</name>
    <name type="synonym">Brachionus muelleri</name>
    <dbReference type="NCBI Taxonomy" id="10195"/>
    <lineage>
        <taxon>Eukaryota</taxon>
        <taxon>Metazoa</taxon>
        <taxon>Spiralia</taxon>
        <taxon>Gnathifera</taxon>
        <taxon>Rotifera</taxon>
        <taxon>Eurotatoria</taxon>
        <taxon>Monogononta</taxon>
        <taxon>Pseudotrocha</taxon>
        <taxon>Ploima</taxon>
        <taxon>Brachionidae</taxon>
        <taxon>Brachionus</taxon>
    </lineage>
</organism>
<dbReference type="AlphaFoldDB" id="A0A3M7STL6"/>
<sequence length="148" mass="17581">MAIFQIFQIYYDIDFLVVSFKYSADKDIDLEDYVWKELVAKEFCSNYYSFIGNNQNFMMCRDEMIIEIYRLRSKKFFEINFNGIFSIKLNSVEHIVPKVSSSLAQTTLQLKIEIIVLSFQLYEILKTKLNHDENNKLLQASFNDNHIS</sequence>
<evidence type="ECO:0000313" key="2">
    <source>
        <dbReference type="Proteomes" id="UP000276133"/>
    </source>
</evidence>
<reference evidence="1 2" key="1">
    <citation type="journal article" date="2018" name="Sci. Rep.">
        <title>Genomic signatures of local adaptation to the degree of environmental predictability in rotifers.</title>
        <authorList>
            <person name="Franch-Gras L."/>
            <person name="Hahn C."/>
            <person name="Garcia-Roger E.M."/>
            <person name="Carmona M.J."/>
            <person name="Serra M."/>
            <person name="Gomez A."/>
        </authorList>
    </citation>
    <scope>NUCLEOTIDE SEQUENCE [LARGE SCALE GENOMIC DNA]</scope>
    <source>
        <strain evidence="1">HYR1</strain>
    </source>
</reference>
<accession>A0A3M7STL6</accession>
<evidence type="ECO:0000313" key="1">
    <source>
        <dbReference type="EMBL" id="RNA39133.1"/>
    </source>
</evidence>
<protein>
    <submittedName>
        <fullName evidence="1">Uncharacterized protein</fullName>
    </submittedName>
</protein>